<dbReference type="GO" id="GO:0006508">
    <property type="term" value="P:proteolysis"/>
    <property type="evidence" value="ECO:0007669"/>
    <property type="project" value="InterPro"/>
</dbReference>
<feature type="domain" description="Peptidase S11 D-alanyl-D-alanine carboxypeptidase A N-terminal" evidence="10">
    <location>
        <begin position="62"/>
        <end position="276"/>
    </location>
</feature>
<evidence type="ECO:0000256" key="6">
    <source>
        <dbReference type="ARBA" id="ARBA00023316"/>
    </source>
</evidence>
<evidence type="ECO:0000256" key="8">
    <source>
        <dbReference type="PIRSR" id="PIRSR618044-2"/>
    </source>
</evidence>
<feature type="binding site" evidence="8">
    <location>
        <position position="248"/>
    </location>
    <ligand>
        <name>substrate</name>
    </ligand>
</feature>
<feature type="active site" evidence="7">
    <location>
        <position position="143"/>
    </location>
</feature>
<comment type="caution">
    <text evidence="11">The sequence shown here is derived from an EMBL/GenBank/DDBJ whole genome shotgun (WGS) entry which is preliminary data.</text>
</comment>
<evidence type="ECO:0000256" key="7">
    <source>
        <dbReference type="PIRSR" id="PIRSR618044-1"/>
    </source>
</evidence>
<evidence type="ECO:0000256" key="3">
    <source>
        <dbReference type="ARBA" id="ARBA00022801"/>
    </source>
</evidence>
<dbReference type="Proteomes" id="UP000178558">
    <property type="component" value="Unassembled WGS sequence"/>
</dbReference>
<reference evidence="11 12" key="1">
    <citation type="journal article" date="2016" name="Nat. Commun.">
        <title>Thousands of microbial genomes shed light on interconnected biogeochemical processes in an aquifer system.</title>
        <authorList>
            <person name="Anantharaman K."/>
            <person name="Brown C.T."/>
            <person name="Hug L.A."/>
            <person name="Sharon I."/>
            <person name="Castelle C.J."/>
            <person name="Probst A.J."/>
            <person name="Thomas B.C."/>
            <person name="Singh A."/>
            <person name="Wilkins M.J."/>
            <person name="Karaoz U."/>
            <person name="Brodie E.L."/>
            <person name="Williams K.H."/>
            <person name="Hubbard S.S."/>
            <person name="Banfield J.F."/>
        </authorList>
    </citation>
    <scope>NUCLEOTIDE SEQUENCE [LARGE SCALE GENOMIC DNA]</scope>
</reference>
<keyword evidence="4" id="KW-0133">Cell shape</keyword>
<name>A0A1F7J502_9BACT</name>
<feature type="active site" description="Proton acceptor" evidence="7">
    <location>
        <position position="93"/>
    </location>
</feature>
<evidence type="ECO:0000256" key="9">
    <source>
        <dbReference type="RuleBase" id="RU004016"/>
    </source>
</evidence>
<evidence type="ECO:0000256" key="2">
    <source>
        <dbReference type="ARBA" id="ARBA00022729"/>
    </source>
</evidence>
<proteinExistence type="inferred from homology"/>
<dbReference type="PANTHER" id="PTHR21581:SF6">
    <property type="entry name" value="TRAFFICKING PROTEIN PARTICLE COMPLEX SUBUNIT 12"/>
    <property type="match status" value="1"/>
</dbReference>
<sequence length="304" mass="34710">MKKRFYILFTFFTLLLLFYPGDSELFQIFAFNRKLFERKETPRALLRNPVPIAQPSPTPFLTAEGIYILDLPSFTPVFAKNEKARFYPASTTKVITALVAYDLYKPEEVITVERVTEDGQVMGLVPGERITIEKLLYGLLVHSGNDAALVLADHYGEEKFVSLMNKKAKDLHMNNSRFKNPAGLDAFNQYTTPYDLALAARELLKNRYLGKIVSTKEIIISDEDFKYFHTLTNVNKLLGEIQGIGGLKTGYTEEAGENLVSLYKRADGHEFVVVVLKSLDRFQDTENIVDWIDKNVRYEEPLSQ</sequence>
<gene>
    <name evidence="11" type="ORF">A3B50_00635</name>
</gene>
<dbReference type="InterPro" id="IPR018044">
    <property type="entry name" value="Peptidase_S11"/>
</dbReference>
<keyword evidence="3" id="KW-0378">Hydrolase</keyword>
<dbReference type="SUPFAM" id="SSF56601">
    <property type="entry name" value="beta-lactamase/transpeptidase-like"/>
    <property type="match status" value="1"/>
</dbReference>
<dbReference type="Gene3D" id="3.40.710.10">
    <property type="entry name" value="DD-peptidase/beta-lactamase superfamily"/>
    <property type="match status" value="1"/>
</dbReference>
<dbReference type="GO" id="GO:0009002">
    <property type="term" value="F:serine-type D-Ala-D-Ala carboxypeptidase activity"/>
    <property type="evidence" value="ECO:0007669"/>
    <property type="project" value="InterPro"/>
</dbReference>
<evidence type="ECO:0000313" key="12">
    <source>
        <dbReference type="Proteomes" id="UP000178558"/>
    </source>
</evidence>
<evidence type="ECO:0000256" key="1">
    <source>
        <dbReference type="ARBA" id="ARBA00007164"/>
    </source>
</evidence>
<protein>
    <recommendedName>
        <fullName evidence="10">Peptidase S11 D-alanyl-D-alanine carboxypeptidase A N-terminal domain-containing protein</fullName>
    </recommendedName>
</protein>
<dbReference type="PANTHER" id="PTHR21581">
    <property type="entry name" value="D-ALANYL-D-ALANINE CARBOXYPEPTIDASE"/>
    <property type="match status" value="1"/>
</dbReference>
<evidence type="ECO:0000259" key="10">
    <source>
        <dbReference type="Pfam" id="PF00768"/>
    </source>
</evidence>
<evidence type="ECO:0000256" key="4">
    <source>
        <dbReference type="ARBA" id="ARBA00022960"/>
    </source>
</evidence>
<comment type="similarity">
    <text evidence="1 9">Belongs to the peptidase S11 family.</text>
</comment>
<dbReference type="PRINTS" id="PR00725">
    <property type="entry name" value="DADACBPTASE1"/>
</dbReference>
<organism evidence="11 12">
    <name type="scientific">Candidatus Roizmanbacteria bacterium RIFCSPLOWO2_01_FULL_40_42</name>
    <dbReference type="NCBI Taxonomy" id="1802066"/>
    <lineage>
        <taxon>Bacteria</taxon>
        <taxon>Candidatus Roizmaniibacteriota</taxon>
    </lineage>
</organism>
<evidence type="ECO:0000313" key="11">
    <source>
        <dbReference type="EMBL" id="OGK50669.1"/>
    </source>
</evidence>
<accession>A0A1F7J502</accession>
<dbReference type="GO" id="GO:0008360">
    <property type="term" value="P:regulation of cell shape"/>
    <property type="evidence" value="ECO:0007669"/>
    <property type="project" value="UniProtKB-KW"/>
</dbReference>
<dbReference type="GO" id="GO:0009252">
    <property type="term" value="P:peptidoglycan biosynthetic process"/>
    <property type="evidence" value="ECO:0007669"/>
    <property type="project" value="UniProtKB-KW"/>
</dbReference>
<dbReference type="InterPro" id="IPR012338">
    <property type="entry name" value="Beta-lactam/transpept-like"/>
</dbReference>
<dbReference type="AlphaFoldDB" id="A0A1F7J502"/>
<keyword evidence="5" id="KW-0573">Peptidoglycan synthesis</keyword>
<dbReference type="GO" id="GO:0071555">
    <property type="term" value="P:cell wall organization"/>
    <property type="evidence" value="ECO:0007669"/>
    <property type="project" value="UniProtKB-KW"/>
</dbReference>
<dbReference type="EMBL" id="MGAQ01000014">
    <property type="protein sequence ID" value="OGK50669.1"/>
    <property type="molecule type" value="Genomic_DNA"/>
</dbReference>
<dbReference type="InterPro" id="IPR001967">
    <property type="entry name" value="Peptidase_S11_N"/>
</dbReference>
<evidence type="ECO:0000256" key="5">
    <source>
        <dbReference type="ARBA" id="ARBA00022984"/>
    </source>
</evidence>
<dbReference type="Pfam" id="PF00768">
    <property type="entry name" value="Peptidase_S11"/>
    <property type="match status" value="1"/>
</dbReference>
<keyword evidence="2" id="KW-0732">Signal</keyword>
<keyword evidence="6" id="KW-0961">Cell wall biogenesis/degradation</keyword>
<feature type="active site" description="Acyl-ester intermediate" evidence="7">
    <location>
        <position position="90"/>
    </location>
</feature>